<dbReference type="KEGG" id="hau:Haur_4478"/>
<keyword evidence="3" id="KW-1185">Reference proteome</keyword>
<feature type="signal peptide" evidence="1">
    <location>
        <begin position="1"/>
        <end position="31"/>
    </location>
</feature>
<accession>A9AZQ6</accession>
<dbReference type="InParanoid" id="A9AZQ6"/>
<evidence type="ECO:0000256" key="1">
    <source>
        <dbReference type="SAM" id="SignalP"/>
    </source>
</evidence>
<keyword evidence="1" id="KW-0732">Signal</keyword>
<name>A9AZQ6_HERA2</name>
<dbReference type="EMBL" id="CP000875">
    <property type="protein sequence ID" value="ABX07110.1"/>
    <property type="molecule type" value="Genomic_DNA"/>
</dbReference>
<dbReference type="Proteomes" id="UP000000787">
    <property type="component" value="Chromosome"/>
</dbReference>
<dbReference type="Gene3D" id="2.60.120.380">
    <property type="match status" value="1"/>
</dbReference>
<dbReference type="BioCyc" id="HAUR316274:GHYA-4533-MONOMER"/>
<evidence type="ECO:0000313" key="3">
    <source>
        <dbReference type="Proteomes" id="UP000000787"/>
    </source>
</evidence>
<reference evidence="2 3" key="1">
    <citation type="journal article" date="2011" name="Stand. Genomic Sci.">
        <title>Complete genome sequence of the filamentous gliding predatory bacterium Herpetosiphon aurantiacus type strain (114-95(T)).</title>
        <authorList>
            <person name="Kiss H."/>
            <person name="Nett M."/>
            <person name="Domin N."/>
            <person name="Martin K."/>
            <person name="Maresca J.A."/>
            <person name="Copeland A."/>
            <person name="Lapidus A."/>
            <person name="Lucas S."/>
            <person name="Berry K.W."/>
            <person name="Glavina Del Rio T."/>
            <person name="Dalin E."/>
            <person name="Tice H."/>
            <person name="Pitluck S."/>
            <person name="Richardson P."/>
            <person name="Bruce D."/>
            <person name="Goodwin L."/>
            <person name="Han C."/>
            <person name="Detter J.C."/>
            <person name="Schmutz J."/>
            <person name="Brettin T."/>
            <person name="Land M."/>
            <person name="Hauser L."/>
            <person name="Kyrpides N.C."/>
            <person name="Ivanova N."/>
            <person name="Goker M."/>
            <person name="Woyke T."/>
            <person name="Klenk H.P."/>
            <person name="Bryant D.A."/>
        </authorList>
    </citation>
    <scope>NUCLEOTIDE SEQUENCE [LARGE SCALE GENOMIC DNA]</scope>
    <source>
        <strain evidence="3">ATCC 23779 / DSM 785 / 114-95</strain>
    </source>
</reference>
<dbReference type="HOGENOM" id="CLU_249233_0_0_0"/>
<gene>
    <name evidence="2" type="ordered locus">Haur_4478</name>
</gene>
<organism evidence="2 3">
    <name type="scientific">Herpetosiphon aurantiacus (strain ATCC 23779 / DSM 785 / 114-95)</name>
    <dbReference type="NCBI Taxonomy" id="316274"/>
    <lineage>
        <taxon>Bacteria</taxon>
        <taxon>Bacillati</taxon>
        <taxon>Chloroflexota</taxon>
        <taxon>Chloroflexia</taxon>
        <taxon>Herpetosiphonales</taxon>
        <taxon>Herpetosiphonaceae</taxon>
        <taxon>Herpetosiphon</taxon>
    </lineage>
</organism>
<dbReference type="Gene3D" id="2.60.120.260">
    <property type="entry name" value="Galactose-binding domain-like"/>
    <property type="match status" value="1"/>
</dbReference>
<sequence length="1489" mass="164126">MRKRMRPKSRLLLLFIGFASLLSSLPTTLTAAASPHSITTTNASDDYQILISGQTLTELSIEPATDHDYFYIDVNAGQTITVVMVRTSADQALNGLLDLFDPTGAMIASDDNSGHRGNPLIQEVEAITTGRYMLRVRDYSGTRTGTYQITATVAEPLVSGPSFAITDLETDPCPLPMAAITVPEIADPTTGPKNPQFEIGNQALPRTGYPLNCEFARDRQILATAITPTAFTIQNAGQVQTTDAFVVDSSAQYLLFDYMVGRKTADKPTRLHVEVLSGPTFATITDLSQHTIRGQYLDGWKRGVLAVDAFRGQTIKLRFINDSSSAAQPSAQVRAIKLSIEVPDWQPSPVGTTAIEYNDSMGAHAVITGASAFLISAPFTIPLQTQSLSFNYQTGRRLNNASAPIEVQVLNGPDFITATPIDNNTVTGRLSDGWKRATLDIQAFRGQVVKLKIVNDWWPNEPQTTAIDSFKLNRAVPGWEVTNANYVSIESLQIPPSTLTNVLTNTDFEIGFTPIPDIIPNQTFELPSNPLQTLSFSTMSLNGTNVVTTTPPIVVPEQATSLQFEALIGDSSNPSLIKPVTVAILSGDAFDIRELPIDHQIRGTIQTGLQTAVIDIKRYQGKTIKLQFTNHTTNAPTSQLSNFRLVDHVPQWQANSQTRLNLINESSANPTHAFLVGTQSSLLSAPFTLPTEAQQIRFEYRTGHTDNATRQSRIQLTVLSGPDFGIRTRIDQNRLVGTDVIGWQSIAFDLQRFQGMPIKLEWVTELTNQPYLRLDNLQVGVAMTGWQASESSDILIEPTTPTLGQSMRINGNAATITSQPWTVLSNTVSLSFDYKVLRINETGNANLYVDVLSGHNFEVITRIDANGLVGSITTPNNGWQRATLNVSQFQGRTIKLQFKNAGYAMAQSWIDNLTLNHGQPSASHGSDEAPDGSFLTLLNTGTAQSALSSSFVVATDTQFLRFEYQTGTFEHGNEQRSFVVDILSGNNFATITTINQSLPSRSLNDGWQVAKLPISQFQGQTVKLRLTMPFVTKRSVVRIDKLALLSPRAQLTTPIAVDGTTYLNVPLTELGGITTTASMTITALVVYDEYVDLEGIVRYDNASYQLVSTGTTYRSMLGSPNDKVVDSIDQSNTFNLLHFAVRDNLPTTASLQQMAIADPVIALYLQKKNTRQLTAFEFSIDNTLLINELASAMARYDTDYYHDIWFKKIIKPYLIEDIDITDYSANTSNHSELLLKHRVRTKNIACEVIEEVVYAIVFNGDADIEKHQEHDIYSSIEIMYEQSSGKPINPNSNPAICDGYYDLPSSSSIQIGTIYPNPKQTLSVKIATYGTETNGEKADYLTRGRYNGSFYVEKKKYTPQIYLNAAVSLPKVPMLAFLTGNIASTVVSEGREEFVAKNQEKVFKHVFKGIIDLNSFATRSANHSFDYAVLDTAGYDANAFWGIKHWKGGRFSSSAMVSWHIPFTNNIYDAESHFSETNHTIIIYFMSGN</sequence>
<feature type="chain" id="PRO_5002735361" evidence="1">
    <location>
        <begin position="32"/>
        <end position="1489"/>
    </location>
</feature>
<protein>
    <submittedName>
        <fullName evidence="2">Peptidase domain protein</fullName>
    </submittedName>
</protein>
<proteinExistence type="predicted"/>
<evidence type="ECO:0000313" key="2">
    <source>
        <dbReference type="EMBL" id="ABX07110.1"/>
    </source>
</evidence>